<keyword evidence="4" id="KW-0812">Transmembrane</keyword>
<accession>A0AAN7PM34</accession>
<dbReference type="Proteomes" id="UP001345219">
    <property type="component" value="Chromosome 4"/>
</dbReference>
<reference evidence="7 8" key="1">
    <citation type="journal article" date="2023" name="Hortic Res">
        <title>Pangenome of water caltrop reveals structural variations and asymmetric subgenome divergence after allopolyploidization.</title>
        <authorList>
            <person name="Zhang X."/>
            <person name="Chen Y."/>
            <person name="Wang L."/>
            <person name="Yuan Y."/>
            <person name="Fang M."/>
            <person name="Shi L."/>
            <person name="Lu R."/>
            <person name="Comes H.P."/>
            <person name="Ma Y."/>
            <person name="Chen Y."/>
            <person name="Huang G."/>
            <person name="Zhou Y."/>
            <person name="Zheng Z."/>
            <person name="Qiu Y."/>
        </authorList>
    </citation>
    <scope>NUCLEOTIDE SEQUENCE [LARGE SCALE GENOMIC DNA]</scope>
    <source>
        <tissue evidence="7">Roots</tissue>
    </source>
</reference>
<evidence type="ECO:0000256" key="2">
    <source>
        <dbReference type="ARBA" id="ARBA00022974"/>
    </source>
</evidence>
<dbReference type="Gene3D" id="2.30.180.10">
    <property type="entry name" value="FAS1 domain"/>
    <property type="match status" value="1"/>
</dbReference>
<dbReference type="PANTHER" id="PTHR33985:SF5">
    <property type="entry name" value="FASCICLIN-LIKE ARABINOGALACTAN FAMILY PROTEIN"/>
    <property type="match status" value="1"/>
</dbReference>
<keyword evidence="2" id="KW-0325">Glycoprotein</keyword>
<keyword evidence="8" id="KW-1185">Reference proteome</keyword>
<dbReference type="Pfam" id="PF02469">
    <property type="entry name" value="Fasciclin"/>
    <property type="match status" value="1"/>
</dbReference>
<evidence type="ECO:0000259" key="6">
    <source>
        <dbReference type="PROSITE" id="PS50213"/>
    </source>
</evidence>
<dbReference type="SMART" id="SM00554">
    <property type="entry name" value="FAS1"/>
    <property type="match status" value="1"/>
</dbReference>
<gene>
    <name evidence="7" type="ORF">SAY87_004325</name>
</gene>
<dbReference type="InterPro" id="IPR036378">
    <property type="entry name" value="FAS1_dom_sf"/>
</dbReference>
<comment type="caution">
    <text evidence="7">The sequence shown here is derived from an EMBL/GenBank/DDBJ whole genome shotgun (WGS) entry which is preliminary data.</text>
</comment>
<dbReference type="PROSITE" id="PS50213">
    <property type="entry name" value="FAS1"/>
    <property type="match status" value="1"/>
</dbReference>
<sequence length="265" mass="28274">MANFLLFIIFNALLVVSTATAAAACPEKAINTRPLRERFGVGGGHPHLQQFYNIIDALIGSGDFGNWGKILSTSDPSMFPLSATLFVPDDSAFSSAGRLPSTADSPLINPVLLSYHIVPQRLAFSDLTLFPVGSHLPTLIIGRSILITNNSRSNFTLNGSRLTQPDLFSTATVSVHGITDILNFTTHEEPNFSTSISPIHKKPGDSPLPLPPHKQISPTGTQEPPQPPITMDDNVLQASRSGALSTAILGTVFCLVLGLIRTVGI</sequence>
<evidence type="ECO:0000313" key="7">
    <source>
        <dbReference type="EMBL" id="KAK4750843.1"/>
    </source>
</evidence>
<feature type="chain" id="PRO_5042927333" description="FAS1 domain-containing protein" evidence="5">
    <location>
        <begin position="24"/>
        <end position="265"/>
    </location>
</feature>
<evidence type="ECO:0000256" key="5">
    <source>
        <dbReference type="SAM" id="SignalP"/>
    </source>
</evidence>
<keyword evidence="4" id="KW-1133">Transmembrane helix</keyword>
<evidence type="ECO:0000256" key="4">
    <source>
        <dbReference type="SAM" id="Phobius"/>
    </source>
</evidence>
<organism evidence="7 8">
    <name type="scientific">Trapa incisa</name>
    <dbReference type="NCBI Taxonomy" id="236973"/>
    <lineage>
        <taxon>Eukaryota</taxon>
        <taxon>Viridiplantae</taxon>
        <taxon>Streptophyta</taxon>
        <taxon>Embryophyta</taxon>
        <taxon>Tracheophyta</taxon>
        <taxon>Spermatophyta</taxon>
        <taxon>Magnoliopsida</taxon>
        <taxon>eudicotyledons</taxon>
        <taxon>Gunneridae</taxon>
        <taxon>Pentapetalae</taxon>
        <taxon>rosids</taxon>
        <taxon>malvids</taxon>
        <taxon>Myrtales</taxon>
        <taxon>Lythraceae</taxon>
        <taxon>Trapa</taxon>
    </lineage>
</organism>
<proteinExistence type="inferred from homology"/>
<dbReference type="SUPFAM" id="SSF82153">
    <property type="entry name" value="FAS1 domain"/>
    <property type="match status" value="1"/>
</dbReference>
<dbReference type="EMBL" id="JAXIOK010000017">
    <property type="protein sequence ID" value="KAK4750843.1"/>
    <property type="molecule type" value="Genomic_DNA"/>
</dbReference>
<evidence type="ECO:0000313" key="8">
    <source>
        <dbReference type="Proteomes" id="UP001345219"/>
    </source>
</evidence>
<name>A0AAN7PM34_9MYRT</name>
<keyword evidence="4" id="KW-0472">Membrane</keyword>
<dbReference type="FunFam" id="2.30.180.10:FF:000046">
    <property type="entry name" value="Fasciclin-like arabinogalactan family protein"/>
    <property type="match status" value="1"/>
</dbReference>
<keyword evidence="2" id="KW-0654">Proteoglycan</keyword>
<evidence type="ECO:0000256" key="1">
    <source>
        <dbReference type="ARBA" id="ARBA00007843"/>
    </source>
</evidence>
<protein>
    <recommendedName>
        <fullName evidence="6">FAS1 domain-containing protein</fullName>
    </recommendedName>
</protein>
<feature type="region of interest" description="Disordered" evidence="3">
    <location>
        <begin position="192"/>
        <end position="231"/>
    </location>
</feature>
<keyword evidence="5" id="KW-0732">Signal</keyword>
<evidence type="ECO:0000256" key="3">
    <source>
        <dbReference type="SAM" id="MobiDB-lite"/>
    </source>
</evidence>
<dbReference type="AlphaFoldDB" id="A0AAN7PM34"/>
<dbReference type="InterPro" id="IPR000782">
    <property type="entry name" value="FAS1_domain"/>
</dbReference>
<feature type="signal peptide" evidence="5">
    <location>
        <begin position="1"/>
        <end position="23"/>
    </location>
</feature>
<feature type="transmembrane region" description="Helical" evidence="4">
    <location>
        <begin position="242"/>
        <end position="260"/>
    </location>
</feature>
<feature type="domain" description="FAS1" evidence="6">
    <location>
        <begin position="51"/>
        <end position="182"/>
    </location>
</feature>
<comment type="similarity">
    <text evidence="1">Belongs to the fasciclin-like AGP family.</text>
</comment>
<dbReference type="InterPro" id="IPR052806">
    <property type="entry name" value="Fasciclin-like_AGP"/>
</dbReference>
<dbReference type="PANTHER" id="PTHR33985">
    <property type="entry name" value="OS02G0491300 PROTEIN-RELATED"/>
    <property type="match status" value="1"/>
</dbReference>